<feature type="compositionally biased region" description="Polar residues" evidence="1">
    <location>
        <begin position="91"/>
        <end position="107"/>
    </location>
</feature>
<gene>
    <name evidence="2" type="ORF">A2V97_01670</name>
</gene>
<dbReference type="Proteomes" id="UP000177382">
    <property type="component" value="Unassembled WGS sequence"/>
</dbReference>
<dbReference type="EMBL" id="MGFX01000006">
    <property type="protein sequence ID" value="OGM15319.1"/>
    <property type="molecule type" value="Genomic_DNA"/>
</dbReference>
<feature type="region of interest" description="Disordered" evidence="1">
    <location>
        <begin position="78"/>
        <end position="107"/>
    </location>
</feature>
<evidence type="ECO:0000313" key="3">
    <source>
        <dbReference type="Proteomes" id="UP000177382"/>
    </source>
</evidence>
<organism evidence="2 3">
    <name type="scientific">Candidatus Woesebacteria bacterium RBG_16_42_24</name>
    <dbReference type="NCBI Taxonomy" id="1802485"/>
    <lineage>
        <taxon>Bacteria</taxon>
        <taxon>Candidatus Woeseibacteriota</taxon>
    </lineage>
</organism>
<sequence length="107" mass="11539">MAGGERRTEQVKSNLDNLIEQGFAVAKGLMNEAILLHSKGETTPGAESAVIKYNKFQILELTADRIEEALSILRQRLSGFRTDPSPELTPSDASIDTPTAPGSESLP</sequence>
<protein>
    <submittedName>
        <fullName evidence="2">Uncharacterized protein</fullName>
    </submittedName>
</protein>
<name>A0A1F7XKN1_9BACT</name>
<dbReference type="AlphaFoldDB" id="A0A1F7XKN1"/>
<proteinExistence type="predicted"/>
<evidence type="ECO:0000256" key="1">
    <source>
        <dbReference type="SAM" id="MobiDB-lite"/>
    </source>
</evidence>
<reference evidence="2 3" key="1">
    <citation type="journal article" date="2016" name="Nat. Commun.">
        <title>Thousands of microbial genomes shed light on interconnected biogeochemical processes in an aquifer system.</title>
        <authorList>
            <person name="Anantharaman K."/>
            <person name="Brown C.T."/>
            <person name="Hug L.A."/>
            <person name="Sharon I."/>
            <person name="Castelle C.J."/>
            <person name="Probst A.J."/>
            <person name="Thomas B.C."/>
            <person name="Singh A."/>
            <person name="Wilkins M.J."/>
            <person name="Karaoz U."/>
            <person name="Brodie E.L."/>
            <person name="Williams K.H."/>
            <person name="Hubbard S.S."/>
            <person name="Banfield J.F."/>
        </authorList>
    </citation>
    <scope>NUCLEOTIDE SEQUENCE [LARGE SCALE GENOMIC DNA]</scope>
</reference>
<evidence type="ECO:0000313" key="2">
    <source>
        <dbReference type="EMBL" id="OGM15319.1"/>
    </source>
</evidence>
<accession>A0A1F7XKN1</accession>
<comment type="caution">
    <text evidence="2">The sequence shown here is derived from an EMBL/GenBank/DDBJ whole genome shotgun (WGS) entry which is preliminary data.</text>
</comment>